<accession>A0A7K3WR39</accession>
<keyword evidence="3" id="KW-1185">Reference proteome</keyword>
<organism evidence="2 3">
    <name type="scientific">Cryomorpha ignava</name>
    <dbReference type="NCBI Taxonomy" id="101383"/>
    <lineage>
        <taxon>Bacteria</taxon>
        <taxon>Pseudomonadati</taxon>
        <taxon>Bacteroidota</taxon>
        <taxon>Flavobacteriia</taxon>
        <taxon>Flavobacteriales</taxon>
        <taxon>Cryomorphaceae</taxon>
        <taxon>Cryomorpha</taxon>
    </lineage>
</organism>
<dbReference type="GO" id="GO:0016747">
    <property type="term" value="F:acyltransferase activity, transferring groups other than amino-acyl groups"/>
    <property type="evidence" value="ECO:0007669"/>
    <property type="project" value="InterPro"/>
</dbReference>
<feature type="domain" description="N-acetyltransferase" evidence="1">
    <location>
        <begin position="6"/>
        <end position="149"/>
    </location>
</feature>
<dbReference type="Pfam" id="PF13673">
    <property type="entry name" value="Acetyltransf_10"/>
    <property type="match status" value="1"/>
</dbReference>
<dbReference type="PROSITE" id="PS51186">
    <property type="entry name" value="GNAT"/>
    <property type="match status" value="1"/>
</dbReference>
<keyword evidence="2" id="KW-0808">Transferase</keyword>
<protein>
    <submittedName>
        <fullName evidence="2">GNAT family N-acetyltransferase</fullName>
    </submittedName>
</protein>
<reference evidence="2 3" key="1">
    <citation type="submission" date="2020-02" db="EMBL/GenBank/DDBJ databases">
        <title>Out from the shadows clarifying the taxonomy of the family Cryomorphaceae and related taxa by utilizing the GTDB taxonomic framework.</title>
        <authorList>
            <person name="Bowman J.P."/>
        </authorList>
    </citation>
    <scope>NUCLEOTIDE SEQUENCE [LARGE SCALE GENOMIC DNA]</scope>
    <source>
        <strain evidence="2 3">QSSC 1-22</strain>
    </source>
</reference>
<sequence>MTWEIKTFGELSTNELHDLLKTRVDVFVVEQECAYPEIDGKDPLCIHVLGKNSSGKTLATARIAPAGVIYGEVSIGRVAIDKSLRGTGVGKIVMEQAMTFCIEELNAKTIKIAAQLYLKKFYSGFGFTQISDVYLWDGIEHIDMRFPKKIGNRQ</sequence>
<comment type="caution">
    <text evidence="2">The sequence shown here is derived from an EMBL/GenBank/DDBJ whole genome shotgun (WGS) entry which is preliminary data.</text>
</comment>
<dbReference type="InterPro" id="IPR000182">
    <property type="entry name" value="GNAT_dom"/>
</dbReference>
<evidence type="ECO:0000313" key="2">
    <source>
        <dbReference type="EMBL" id="NEN23312.1"/>
    </source>
</evidence>
<evidence type="ECO:0000259" key="1">
    <source>
        <dbReference type="PROSITE" id="PS51186"/>
    </source>
</evidence>
<dbReference type="InterPro" id="IPR016181">
    <property type="entry name" value="Acyl_CoA_acyltransferase"/>
</dbReference>
<dbReference type="EMBL" id="JAAGVY010000010">
    <property type="protein sequence ID" value="NEN23312.1"/>
    <property type="molecule type" value="Genomic_DNA"/>
</dbReference>
<proteinExistence type="predicted"/>
<dbReference type="Gene3D" id="3.40.630.30">
    <property type="match status" value="1"/>
</dbReference>
<gene>
    <name evidence="2" type="ORF">G3O08_07350</name>
</gene>
<name>A0A7K3WR39_9FLAO</name>
<dbReference type="SUPFAM" id="SSF55729">
    <property type="entry name" value="Acyl-CoA N-acyltransferases (Nat)"/>
    <property type="match status" value="1"/>
</dbReference>
<evidence type="ECO:0000313" key="3">
    <source>
        <dbReference type="Proteomes" id="UP000486602"/>
    </source>
</evidence>
<dbReference type="AlphaFoldDB" id="A0A7K3WR39"/>
<dbReference type="Proteomes" id="UP000486602">
    <property type="component" value="Unassembled WGS sequence"/>
</dbReference>